<accession>A0ABM1A1C7</accession>
<dbReference type="GeneID" id="101860577"/>
<proteinExistence type="predicted"/>
<reference evidence="7" key="1">
    <citation type="submission" date="2025-08" db="UniProtKB">
        <authorList>
            <consortium name="RefSeq"/>
        </authorList>
    </citation>
    <scope>IDENTIFICATION</scope>
</reference>
<evidence type="ECO:0000256" key="2">
    <source>
        <dbReference type="ARBA" id="ARBA00023180"/>
    </source>
</evidence>
<dbReference type="Pfam" id="PF00685">
    <property type="entry name" value="Sulfotransfer_1"/>
    <property type="match status" value="1"/>
</dbReference>
<evidence type="ECO:0000256" key="4">
    <source>
        <dbReference type="SAM" id="Phobius"/>
    </source>
</evidence>
<feature type="region of interest" description="Disordered" evidence="3">
    <location>
        <begin position="1"/>
        <end position="26"/>
    </location>
</feature>
<feature type="region of interest" description="Disordered" evidence="3">
    <location>
        <begin position="78"/>
        <end position="113"/>
    </location>
</feature>
<feature type="domain" description="Sulfotransferase" evidence="5">
    <location>
        <begin position="126"/>
        <end position="376"/>
    </location>
</feature>
<dbReference type="InterPro" id="IPR027417">
    <property type="entry name" value="P-loop_NTPase"/>
</dbReference>
<protein>
    <submittedName>
        <fullName evidence="7">Heparan sulfate glucosamine 3-O-sulfotransferase 1</fullName>
    </submittedName>
</protein>
<evidence type="ECO:0000313" key="6">
    <source>
        <dbReference type="Proteomes" id="UP000694888"/>
    </source>
</evidence>
<evidence type="ECO:0000256" key="3">
    <source>
        <dbReference type="SAM" id="MobiDB-lite"/>
    </source>
</evidence>
<dbReference type="Proteomes" id="UP000694888">
    <property type="component" value="Unplaced"/>
</dbReference>
<dbReference type="PANTHER" id="PTHR10605:SF65">
    <property type="entry name" value="GH20068P"/>
    <property type="match status" value="1"/>
</dbReference>
<evidence type="ECO:0000256" key="1">
    <source>
        <dbReference type="ARBA" id="ARBA00022679"/>
    </source>
</evidence>
<dbReference type="Gene3D" id="3.40.50.300">
    <property type="entry name" value="P-loop containing nucleotide triphosphate hydrolases"/>
    <property type="match status" value="1"/>
</dbReference>
<keyword evidence="4" id="KW-1133">Transmembrane helix</keyword>
<organism evidence="6 7">
    <name type="scientific">Aplysia californica</name>
    <name type="common">California sea hare</name>
    <dbReference type="NCBI Taxonomy" id="6500"/>
    <lineage>
        <taxon>Eukaryota</taxon>
        <taxon>Metazoa</taxon>
        <taxon>Spiralia</taxon>
        <taxon>Lophotrochozoa</taxon>
        <taxon>Mollusca</taxon>
        <taxon>Gastropoda</taxon>
        <taxon>Heterobranchia</taxon>
        <taxon>Euthyneura</taxon>
        <taxon>Tectipleura</taxon>
        <taxon>Aplysiida</taxon>
        <taxon>Aplysioidea</taxon>
        <taxon>Aplysiidae</taxon>
        <taxon>Aplysia</taxon>
    </lineage>
</organism>
<keyword evidence="4" id="KW-0472">Membrane</keyword>
<dbReference type="InterPro" id="IPR000863">
    <property type="entry name" value="Sulfotransferase_dom"/>
</dbReference>
<keyword evidence="6" id="KW-1185">Reference proteome</keyword>
<dbReference type="PANTHER" id="PTHR10605">
    <property type="entry name" value="HEPARAN SULFATE SULFOTRANSFERASE"/>
    <property type="match status" value="1"/>
</dbReference>
<feature type="transmembrane region" description="Helical" evidence="4">
    <location>
        <begin position="40"/>
        <end position="67"/>
    </location>
</feature>
<feature type="compositionally biased region" description="Polar residues" evidence="3">
    <location>
        <begin position="83"/>
        <end position="92"/>
    </location>
</feature>
<keyword evidence="1" id="KW-0808">Transferase</keyword>
<dbReference type="SUPFAM" id="SSF52540">
    <property type="entry name" value="P-loop containing nucleoside triphosphate hydrolases"/>
    <property type="match status" value="1"/>
</dbReference>
<keyword evidence="2" id="KW-0325">Glycoprotein</keyword>
<dbReference type="InterPro" id="IPR037359">
    <property type="entry name" value="NST/OST"/>
</dbReference>
<evidence type="ECO:0000313" key="7">
    <source>
        <dbReference type="RefSeq" id="XP_012938840.1"/>
    </source>
</evidence>
<keyword evidence="4" id="KW-0812">Transmembrane</keyword>
<evidence type="ECO:0000259" key="5">
    <source>
        <dbReference type="Pfam" id="PF00685"/>
    </source>
</evidence>
<sequence>MVQKKHTMVRYSPVPSDPSQDGVPVPARTSRCPKLTRYKVMTCVSVLVLSGVLLLVACLHTGALYGLRASSGPASRTCALTAPDQTGHTTGKGSPAPSAVPLPKSSDKSSLAAARRRVMQRRLPVAIVIGARKAGTRALLRFIGLHPDVVTSKREPHYFDRYYEEGVDWYRRQMPFSTESQVTIEKTPNYFVDKDTPERVHLFNSSIKLMIIVRNPVERTMSDYLQLKEKYFKSGNTEPMAPFEDYVVDAETGEINKSYAPIKRSLYVRHLDRWLVHFQMSQILVVDGENIKVRPWEEMSRVESFLGLSHKVGEDLFVYNETKGFYCVKVEANMTTGSDFVLDPLPLSERCLAKSKGREHPYIDPEVRAKLVQFFAPFNHRFFQRIGVYFDWK</sequence>
<dbReference type="RefSeq" id="XP_012938840.1">
    <property type="nucleotide sequence ID" value="XM_013083386.2"/>
</dbReference>
<gene>
    <name evidence="7" type="primary">LOC101860577</name>
</gene>
<name>A0ABM1A1C7_APLCA</name>